<dbReference type="PANTHER" id="PTHR43156">
    <property type="entry name" value="STAGE II SPORULATION PROTEIN E-RELATED"/>
    <property type="match status" value="1"/>
</dbReference>
<dbReference type="RefSeq" id="WP_101279544.1">
    <property type="nucleotide sequence ID" value="NZ_CP031742.1"/>
</dbReference>
<evidence type="ECO:0000256" key="1">
    <source>
        <dbReference type="ARBA" id="ARBA00022801"/>
    </source>
</evidence>
<evidence type="ECO:0000313" key="5">
    <source>
        <dbReference type="EMBL" id="AXQ58100.1"/>
    </source>
</evidence>
<dbReference type="GO" id="GO:0016791">
    <property type="term" value="F:phosphatase activity"/>
    <property type="evidence" value="ECO:0007669"/>
    <property type="project" value="TreeGrafter"/>
</dbReference>
<evidence type="ECO:0000313" key="6">
    <source>
        <dbReference type="Proteomes" id="UP000259636"/>
    </source>
</evidence>
<accession>A0A385DJE1</accession>
<protein>
    <submittedName>
        <fullName evidence="5">Serine/threonine-protein phosphatase</fullName>
    </submittedName>
</protein>
<dbReference type="EMBL" id="CP031742">
    <property type="protein sequence ID" value="AXQ58100.1"/>
    <property type="molecule type" value="Genomic_DNA"/>
</dbReference>
<keyword evidence="3" id="KW-0812">Transmembrane</keyword>
<keyword evidence="3" id="KW-1133">Transmembrane helix</keyword>
<gene>
    <name evidence="5" type="ORF">D0C37_28180</name>
</gene>
<feature type="region of interest" description="Disordered" evidence="2">
    <location>
        <begin position="347"/>
        <end position="367"/>
    </location>
</feature>
<evidence type="ECO:0000256" key="3">
    <source>
        <dbReference type="SAM" id="Phobius"/>
    </source>
</evidence>
<sequence length="367" mass="38796">MFRTKPGSRGVRPRAAGGARRPARHHPLTSLAPALLWGAAVLGYKYACPFAQRDDLPSRIATSAVLFVVGAVLIIRIHRSLLRDLRRIDEVAGAAQGVLLRPLPARLEGLTLAARRFSAHPAATVGGDLYEAVASDHGIRVVIGDVRGSGLNAIGTVATVLGSFREAAHDEPALGGVLRRLDRALARDLRRRARLEHPSGGPAEPGHPLAEEFVTLLLLEIRPDGTLLTVNCGHPWPHLLSAGAEPLSHADPLPPLGPFPLPTDLPVRRCGRLLPGQALVLHTDGVEDARDPSGRFFPLVDTLCSIASGPFTARTAASDIQAALLAHSQGPPADDAAVLVLCSEPSRTVPPQSTGREPWSAAEPSVQ</sequence>
<dbReference type="PANTHER" id="PTHR43156:SF2">
    <property type="entry name" value="STAGE II SPORULATION PROTEIN E"/>
    <property type="match status" value="1"/>
</dbReference>
<keyword evidence="3" id="KW-0472">Membrane</keyword>
<dbReference type="SMART" id="SM00331">
    <property type="entry name" value="PP2C_SIG"/>
    <property type="match status" value="1"/>
</dbReference>
<dbReference type="Pfam" id="PF07228">
    <property type="entry name" value="SpoIIE"/>
    <property type="match status" value="1"/>
</dbReference>
<name>A0A385DJE1_9ACTN</name>
<proteinExistence type="predicted"/>
<dbReference type="GeneID" id="300118007"/>
<organism evidence="5 6">
    <name type="scientific">Streptomyces koyangensis</name>
    <dbReference type="NCBI Taxonomy" id="188770"/>
    <lineage>
        <taxon>Bacteria</taxon>
        <taxon>Bacillati</taxon>
        <taxon>Actinomycetota</taxon>
        <taxon>Actinomycetes</taxon>
        <taxon>Kitasatosporales</taxon>
        <taxon>Streptomycetaceae</taxon>
        <taxon>Streptomyces</taxon>
        <taxon>Streptomyces aurantiacus group</taxon>
    </lineage>
</organism>
<feature type="compositionally biased region" description="Low complexity" evidence="2">
    <location>
        <begin position="7"/>
        <end position="20"/>
    </location>
</feature>
<dbReference type="InterPro" id="IPR001932">
    <property type="entry name" value="PPM-type_phosphatase-like_dom"/>
</dbReference>
<dbReference type="Proteomes" id="UP000259636">
    <property type="component" value="Chromosome"/>
</dbReference>
<dbReference type="InterPro" id="IPR036457">
    <property type="entry name" value="PPM-type-like_dom_sf"/>
</dbReference>
<reference evidence="5 6" key="1">
    <citation type="submission" date="2018-08" db="EMBL/GenBank/DDBJ databases">
        <authorList>
            <person name="Ferrada E.E."/>
            <person name="Latorre B.A."/>
        </authorList>
    </citation>
    <scope>NUCLEOTIDE SEQUENCE [LARGE SCALE GENOMIC DNA]</scope>
    <source>
        <strain evidence="5 6">VK-A60T</strain>
    </source>
</reference>
<feature type="transmembrane region" description="Helical" evidence="3">
    <location>
        <begin position="59"/>
        <end position="77"/>
    </location>
</feature>
<evidence type="ECO:0000256" key="2">
    <source>
        <dbReference type="SAM" id="MobiDB-lite"/>
    </source>
</evidence>
<dbReference type="KEGG" id="sky:D0C37_28180"/>
<dbReference type="Gene3D" id="3.60.40.10">
    <property type="entry name" value="PPM-type phosphatase domain"/>
    <property type="match status" value="1"/>
</dbReference>
<feature type="domain" description="PPM-type phosphatase" evidence="4">
    <location>
        <begin position="107"/>
        <end position="343"/>
    </location>
</feature>
<feature type="region of interest" description="Disordered" evidence="2">
    <location>
        <begin position="1"/>
        <end position="25"/>
    </location>
</feature>
<keyword evidence="1" id="KW-0378">Hydrolase</keyword>
<evidence type="ECO:0000259" key="4">
    <source>
        <dbReference type="SMART" id="SM00331"/>
    </source>
</evidence>
<dbReference type="InterPro" id="IPR052016">
    <property type="entry name" value="Bact_Sigma-Reg"/>
</dbReference>
<dbReference type="AlphaFoldDB" id="A0A385DJE1"/>